<evidence type="ECO:0000313" key="3">
    <source>
        <dbReference type="EMBL" id="PRX55402.1"/>
    </source>
</evidence>
<keyword evidence="4" id="KW-1185">Reference proteome</keyword>
<keyword evidence="3" id="KW-0808">Transferase</keyword>
<name>A0A2T0MD48_9FLAO</name>
<gene>
    <name evidence="3" type="ORF">CLV81_3814</name>
</gene>
<evidence type="ECO:0000313" key="4">
    <source>
        <dbReference type="Proteomes" id="UP000237640"/>
    </source>
</evidence>
<accession>A0A2T0MD48</accession>
<dbReference type="InterPro" id="IPR010559">
    <property type="entry name" value="Sig_transdc_His_kin_internal"/>
</dbReference>
<proteinExistence type="predicted"/>
<feature type="transmembrane region" description="Helical" evidence="1">
    <location>
        <begin position="36"/>
        <end position="60"/>
    </location>
</feature>
<comment type="caution">
    <text evidence="3">The sequence shown here is derived from an EMBL/GenBank/DDBJ whole genome shotgun (WGS) entry which is preliminary data.</text>
</comment>
<feature type="transmembrane region" description="Helical" evidence="1">
    <location>
        <begin position="112"/>
        <end position="131"/>
    </location>
</feature>
<dbReference type="AlphaFoldDB" id="A0A2T0MD48"/>
<dbReference type="Gene3D" id="3.30.565.10">
    <property type="entry name" value="Histidine kinase-like ATPase, C-terminal domain"/>
    <property type="match status" value="1"/>
</dbReference>
<dbReference type="EMBL" id="PVYX01000002">
    <property type="protein sequence ID" value="PRX55402.1"/>
    <property type="molecule type" value="Genomic_DNA"/>
</dbReference>
<dbReference type="GO" id="GO:0016020">
    <property type="term" value="C:membrane"/>
    <property type="evidence" value="ECO:0007669"/>
    <property type="project" value="InterPro"/>
</dbReference>
<dbReference type="OrthoDB" id="9809908at2"/>
<dbReference type="RefSeq" id="WP_158259158.1">
    <property type="nucleotide sequence ID" value="NZ_PVYX01000002.1"/>
</dbReference>
<dbReference type="InterPro" id="IPR050640">
    <property type="entry name" value="Bact_2-comp_sensor_kinase"/>
</dbReference>
<keyword evidence="3" id="KW-0418">Kinase</keyword>
<organism evidence="3 4">
    <name type="scientific">Flagellimonas meridianipacifica</name>
    <dbReference type="NCBI Taxonomy" id="1080225"/>
    <lineage>
        <taxon>Bacteria</taxon>
        <taxon>Pseudomonadati</taxon>
        <taxon>Bacteroidota</taxon>
        <taxon>Flavobacteriia</taxon>
        <taxon>Flavobacteriales</taxon>
        <taxon>Flavobacteriaceae</taxon>
        <taxon>Flagellimonas</taxon>
    </lineage>
</organism>
<protein>
    <submittedName>
        <fullName evidence="3">Histidine kinase</fullName>
    </submittedName>
</protein>
<feature type="transmembrane region" description="Helical" evidence="1">
    <location>
        <begin position="7"/>
        <end position="24"/>
    </location>
</feature>
<reference evidence="3 4" key="1">
    <citation type="submission" date="2018-03" db="EMBL/GenBank/DDBJ databases">
        <title>Genomic Encyclopedia of Archaeal and Bacterial Type Strains, Phase II (KMG-II): from individual species to whole genera.</title>
        <authorList>
            <person name="Goeker M."/>
        </authorList>
    </citation>
    <scope>NUCLEOTIDE SEQUENCE [LARGE SCALE GENOMIC DNA]</scope>
    <source>
        <strain evidence="3 4">DSM 25027</strain>
    </source>
</reference>
<feature type="domain" description="Signal transduction histidine kinase internal region" evidence="2">
    <location>
        <begin position="151"/>
        <end position="228"/>
    </location>
</feature>
<dbReference type="Pfam" id="PF06580">
    <property type="entry name" value="His_kinase"/>
    <property type="match status" value="1"/>
</dbReference>
<evidence type="ECO:0000259" key="2">
    <source>
        <dbReference type="Pfam" id="PF06580"/>
    </source>
</evidence>
<keyword evidence="1" id="KW-1133">Transmembrane helix</keyword>
<keyword evidence="1" id="KW-0472">Membrane</keyword>
<dbReference type="PANTHER" id="PTHR34220">
    <property type="entry name" value="SENSOR HISTIDINE KINASE YPDA"/>
    <property type="match status" value="1"/>
</dbReference>
<dbReference type="GO" id="GO:0000155">
    <property type="term" value="F:phosphorelay sensor kinase activity"/>
    <property type="evidence" value="ECO:0007669"/>
    <property type="project" value="InterPro"/>
</dbReference>
<sequence>MLKIKEVYIHIIVWICFISFPLALSFSQFGEVHFDFLPRIVITPFLTYVNYLILVPVLLLKKRLWQYILVSVLLLIVFNMVVNTYFATGPLNRISEFTGVTNVMPLKRMSEAMLAIASFSFFLLGGVMGLTKDIYKREKRSRIKEMSRKETELQFLRAQLNPHFLFNSLNSIYSLVREKSSEAPQAVITLSELMRYMLYEAKKELVPLTKEIDYIKNFVQLQILRLSDSKNVKLRVSGEYEDKLIAPLLLVPFVENAFKYGTDFKGDTYVDINLKIVSETLFFRVTNKIGPYKKDLESSGIGLENIKNRLQILFPEEHSMLITKENGNYMVNLELQLA</sequence>
<dbReference type="Proteomes" id="UP000237640">
    <property type="component" value="Unassembled WGS sequence"/>
</dbReference>
<feature type="transmembrane region" description="Helical" evidence="1">
    <location>
        <begin position="67"/>
        <end position="87"/>
    </location>
</feature>
<keyword evidence="1" id="KW-0812">Transmembrane</keyword>
<evidence type="ECO:0000256" key="1">
    <source>
        <dbReference type="SAM" id="Phobius"/>
    </source>
</evidence>
<dbReference type="PANTHER" id="PTHR34220:SF7">
    <property type="entry name" value="SENSOR HISTIDINE KINASE YPDA"/>
    <property type="match status" value="1"/>
</dbReference>
<dbReference type="InterPro" id="IPR036890">
    <property type="entry name" value="HATPase_C_sf"/>
</dbReference>